<evidence type="ECO:0000256" key="16">
    <source>
        <dbReference type="SAM" id="Phobius"/>
    </source>
</evidence>
<feature type="compositionally biased region" description="Basic and acidic residues" evidence="15">
    <location>
        <begin position="222"/>
        <end position="238"/>
    </location>
</feature>
<dbReference type="PANTHER" id="PTHR15896">
    <property type="entry name" value="GOLGI PHOSPHOPROTEIN 2/GP73-RELATED"/>
    <property type="match status" value="1"/>
</dbReference>
<protein>
    <recommendedName>
        <fullName evidence="3">Protein GOLM2</fullName>
    </recommendedName>
    <alternativeName>
        <fullName evidence="11">Golgi membrane protein 2</fullName>
    </alternativeName>
</protein>
<feature type="compositionally biased region" description="Gly residues" evidence="15">
    <location>
        <begin position="202"/>
        <end position="218"/>
    </location>
</feature>
<proteinExistence type="inferred from homology"/>
<dbReference type="AlphaFoldDB" id="A0ABD1IQ68"/>
<feature type="compositionally biased region" description="Low complexity" evidence="15">
    <location>
        <begin position="332"/>
        <end position="342"/>
    </location>
</feature>
<evidence type="ECO:0000256" key="1">
    <source>
        <dbReference type="ARBA" id="ARBA00004606"/>
    </source>
</evidence>
<dbReference type="GO" id="GO:0004721">
    <property type="term" value="F:phosphoprotein phosphatase activity"/>
    <property type="evidence" value="ECO:0007669"/>
    <property type="project" value="UniProtKB-KW"/>
</dbReference>
<dbReference type="EMBL" id="JBHFQA010000024">
    <property type="protein sequence ID" value="KAL2077132.1"/>
    <property type="molecule type" value="Genomic_DNA"/>
</dbReference>
<dbReference type="NCBIfam" id="TIGR02251">
    <property type="entry name" value="HIF-SF_euk"/>
    <property type="match status" value="1"/>
</dbReference>
<name>A0ABD1IQ68_9TELE</name>
<keyword evidence="4 16" id="KW-0812">Transmembrane</keyword>
<keyword evidence="6" id="KW-0904">Protein phosphatase</keyword>
<comment type="caution">
    <text evidence="18">The sequence shown here is derived from an EMBL/GenBank/DDBJ whole genome shotgun (WGS) entry which is preliminary data.</text>
</comment>
<dbReference type="Proteomes" id="UP001591681">
    <property type="component" value="Unassembled WGS sequence"/>
</dbReference>
<evidence type="ECO:0000256" key="2">
    <source>
        <dbReference type="ARBA" id="ARBA00007474"/>
    </source>
</evidence>
<evidence type="ECO:0000256" key="7">
    <source>
        <dbReference type="ARBA" id="ARBA00022968"/>
    </source>
</evidence>
<comment type="subcellular location">
    <subcellularLocation>
        <location evidence="1">Membrane</location>
        <topology evidence="1">Single-pass type II membrane protein</topology>
    </subcellularLocation>
</comment>
<dbReference type="PRINTS" id="PR02084">
    <property type="entry name" value="GOLM1CASC4"/>
</dbReference>
<comment type="function">
    <text evidence="12">Probable phosphatase.</text>
</comment>
<evidence type="ECO:0000313" key="19">
    <source>
        <dbReference type="Proteomes" id="UP001591681"/>
    </source>
</evidence>
<dbReference type="InterPro" id="IPR026139">
    <property type="entry name" value="GOLM1/CASC4"/>
</dbReference>
<dbReference type="SMART" id="SM00577">
    <property type="entry name" value="CPDc"/>
    <property type="match status" value="1"/>
</dbReference>
<gene>
    <name evidence="18" type="ORF">ACEWY4_026636</name>
</gene>
<feature type="transmembrane region" description="Helical" evidence="16">
    <location>
        <begin position="12"/>
        <end position="33"/>
    </location>
</feature>
<dbReference type="InterPro" id="IPR036412">
    <property type="entry name" value="HAD-like_sf"/>
</dbReference>
<comment type="similarity">
    <text evidence="13">Belongs to the CTDSPL2 family.</text>
</comment>
<evidence type="ECO:0000256" key="15">
    <source>
        <dbReference type="SAM" id="MobiDB-lite"/>
    </source>
</evidence>
<feature type="coiled-coil region" evidence="14">
    <location>
        <begin position="109"/>
        <end position="193"/>
    </location>
</feature>
<sequence length="980" mass="108838">MVGFSANRRGGRLPSFIFIGLMLVIVILSFNYWTVSNKHGRLLDELTEVQTQVKRTDAARSRLEKRNSELMVQVDSHRKQIEQKDGDFSVMEGKLQAREALIKKCTDDKMRLQNDAAAQMSEIQRLKEQLQELRQEFLKQEDQLREVKKNSSNLERKLEYESLQCGRQIAQLKDEYEERKRALEGQAAELRKSLESQRAGAVGAGAGAGEGGTEGQAGGEQAAKDKDNADLKGQEEMGKPGSDAGMPGIEDSEVGKLEDIQFGLKKPSITQKQGGGIPLREDRGGMGAGAGPGPGPGPVAPVALEGAGVGFLERPDLPQGEGGMEARGVLLQQQQQAPQAQADRPILIDEDNKDKVHADELGEQRRQLRAPDVKAQPLDVKANLPLPPNPAQVLPNPIEPHHAREPAPAEPPRHRQSRFFDENESPVDPQHGSKLADYNGDDGNVGEYEADKQAELAYNEEEDGDGGEEDVQDDDERDLPGDRGVDYGKRHQANEILDTLECRKSLHVTVNIMRLRMRKASQQASPTHTARPTRPKRKHSEVDDCPAGGKGLLSTIKKFIRGNAVKVEHENPAKRSRLSCDLITSTPQTGNLPKKSINRVRRRGSVNGEATNHDTSKGSKPNGKLEEAGEAVSSPPRTTLLDTIFSPVFNYFSPASKNGTSGSDSPGQAVEAEEIVKALDMEQGEETPTSTATSAEVVRATVYPPTAVLPLRPPPVDEPPEEVENPVDTDLPPLTAPDTVPEVGYVEVPATVPATIPAEASYEEDWEVFDPYFFIKHVPPLTEEQLTRKPALPLKTRSTPEFSLVLDLDETLVHCSLNELEDAALTFPVLFQDVIYQVYVRLRPFFREFLERMSQIYEIILFTASKKVYADKLLNILDPKKQLVRHRLFREHCVCVQGNYIKDLNILGRDLSKTIIIDNSPQAFAYQLSNGIPIESWFMDRNDCELQKLVPFLEKLVELNEDVRPHVRERFRLHDLLPPD</sequence>
<dbReference type="PROSITE" id="PS50969">
    <property type="entry name" value="FCP1"/>
    <property type="match status" value="1"/>
</dbReference>
<dbReference type="InterPro" id="IPR004274">
    <property type="entry name" value="FCP1_dom"/>
</dbReference>
<keyword evidence="5" id="KW-0378">Hydrolase</keyword>
<evidence type="ECO:0000256" key="14">
    <source>
        <dbReference type="SAM" id="Coils"/>
    </source>
</evidence>
<feature type="compositionally biased region" description="Basic and acidic residues" evidence="15">
    <location>
        <begin position="399"/>
        <end position="421"/>
    </location>
</feature>
<evidence type="ECO:0000256" key="12">
    <source>
        <dbReference type="ARBA" id="ARBA00037324"/>
    </source>
</evidence>
<feature type="coiled-coil region" evidence="14">
    <location>
        <begin position="46"/>
        <end position="80"/>
    </location>
</feature>
<dbReference type="SUPFAM" id="SSF56784">
    <property type="entry name" value="HAD-like"/>
    <property type="match status" value="1"/>
</dbReference>
<feature type="region of interest" description="Disordered" evidence="15">
    <location>
        <begin position="201"/>
        <end position="250"/>
    </location>
</feature>
<dbReference type="GO" id="GO:0005634">
    <property type="term" value="C:nucleus"/>
    <property type="evidence" value="ECO:0007669"/>
    <property type="project" value="UniProtKB-ARBA"/>
</dbReference>
<feature type="compositionally biased region" description="Polar residues" evidence="15">
    <location>
        <begin position="520"/>
        <end position="530"/>
    </location>
</feature>
<feature type="region of interest" description="Disordered" evidence="15">
    <location>
        <begin position="262"/>
        <end position="488"/>
    </location>
</feature>
<dbReference type="Gene3D" id="1.10.287.1490">
    <property type="match status" value="1"/>
</dbReference>
<evidence type="ECO:0000259" key="17">
    <source>
        <dbReference type="PROSITE" id="PS50969"/>
    </source>
</evidence>
<dbReference type="Pfam" id="PF03031">
    <property type="entry name" value="NIF"/>
    <property type="match status" value="1"/>
</dbReference>
<dbReference type="InterPro" id="IPR023214">
    <property type="entry name" value="HAD_sf"/>
</dbReference>
<evidence type="ECO:0000256" key="11">
    <source>
        <dbReference type="ARBA" id="ARBA00030486"/>
    </source>
</evidence>
<reference evidence="18 19" key="1">
    <citation type="submission" date="2024-09" db="EMBL/GenBank/DDBJ databases">
        <title>A chromosome-level genome assembly of Gray's grenadier anchovy, Coilia grayii.</title>
        <authorList>
            <person name="Fu Z."/>
        </authorList>
    </citation>
    <scope>NUCLEOTIDE SEQUENCE [LARGE SCALE GENOMIC DNA]</scope>
    <source>
        <strain evidence="18">G4</strain>
        <tissue evidence="18">Muscle</tissue>
    </source>
</reference>
<evidence type="ECO:0000256" key="8">
    <source>
        <dbReference type="ARBA" id="ARBA00022989"/>
    </source>
</evidence>
<feature type="region of interest" description="Disordered" evidence="15">
    <location>
        <begin position="708"/>
        <end position="734"/>
    </location>
</feature>
<dbReference type="Gene3D" id="3.40.50.1000">
    <property type="entry name" value="HAD superfamily/HAD-like"/>
    <property type="match status" value="1"/>
</dbReference>
<feature type="compositionally biased region" description="Polar residues" evidence="15">
    <location>
        <begin position="582"/>
        <end position="591"/>
    </location>
</feature>
<accession>A0ABD1IQ68</accession>
<keyword evidence="10 16" id="KW-0472">Membrane</keyword>
<evidence type="ECO:0000256" key="10">
    <source>
        <dbReference type="ARBA" id="ARBA00023136"/>
    </source>
</evidence>
<keyword evidence="8 16" id="KW-1133">Transmembrane helix</keyword>
<keyword evidence="9 14" id="KW-0175">Coiled coil</keyword>
<organism evidence="18 19">
    <name type="scientific">Coilia grayii</name>
    <name type="common">Gray's grenadier anchovy</name>
    <dbReference type="NCBI Taxonomy" id="363190"/>
    <lineage>
        <taxon>Eukaryota</taxon>
        <taxon>Metazoa</taxon>
        <taxon>Chordata</taxon>
        <taxon>Craniata</taxon>
        <taxon>Vertebrata</taxon>
        <taxon>Euteleostomi</taxon>
        <taxon>Actinopterygii</taxon>
        <taxon>Neopterygii</taxon>
        <taxon>Teleostei</taxon>
        <taxon>Clupei</taxon>
        <taxon>Clupeiformes</taxon>
        <taxon>Clupeoidei</taxon>
        <taxon>Engraulidae</taxon>
        <taxon>Coilinae</taxon>
        <taxon>Coilia</taxon>
    </lineage>
</organism>
<feature type="region of interest" description="Disordered" evidence="15">
    <location>
        <begin position="570"/>
        <end position="638"/>
    </location>
</feature>
<evidence type="ECO:0000256" key="9">
    <source>
        <dbReference type="ARBA" id="ARBA00023054"/>
    </source>
</evidence>
<dbReference type="FunFam" id="3.40.50.1000:FF:000015">
    <property type="entry name" value="CTD small phosphatase-like protein 2"/>
    <property type="match status" value="1"/>
</dbReference>
<dbReference type="InterPro" id="IPR011948">
    <property type="entry name" value="Dullard_phosphatase"/>
</dbReference>
<evidence type="ECO:0000313" key="18">
    <source>
        <dbReference type="EMBL" id="KAL2077132.1"/>
    </source>
</evidence>
<evidence type="ECO:0000256" key="5">
    <source>
        <dbReference type="ARBA" id="ARBA00022801"/>
    </source>
</evidence>
<evidence type="ECO:0000256" key="3">
    <source>
        <dbReference type="ARBA" id="ARBA00016211"/>
    </source>
</evidence>
<feature type="domain" description="FCP1 homology" evidence="17">
    <location>
        <begin position="797"/>
        <end position="956"/>
    </location>
</feature>
<feature type="region of interest" description="Disordered" evidence="15">
    <location>
        <begin position="518"/>
        <end position="548"/>
    </location>
</feature>
<evidence type="ECO:0000256" key="13">
    <source>
        <dbReference type="ARBA" id="ARBA00038355"/>
    </source>
</evidence>
<evidence type="ECO:0000256" key="4">
    <source>
        <dbReference type="ARBA" id="ARBA00022692"/>
    </source>
</evidence>
<feature type="compositionally biased region" description="Basic and acidic residues" evidence="15">
    <location>
        <begin position="611"/>
        <end position="627"/>
    </location>
</feature>
<dbReference type="PANTHER" id="PTHR15896:SF7">
    <property type="entry name" value="PROTEIN GOLM2"/>
    <property type="match status" value="1"/>
</dbReference>
<evidence type="ECO:0000256" key="6">
    <source>
        <dbReference type="ARBA" id="ARBA00022912"/>
    </source>
</evidence>
<feature type="compositionally biased region" description="Basic and acidic residues" evidence="15">
    <location>
        <begin position="478"/>
        <end position="488"/>
    </location>
</feature>
<comment type="similarity">
    <text evidence="2">Belongs to the GOLM family.</text>
</comment>
<feature type="compositionally biased region" description="Acidic residues" evidence="15">
    <location>
        <begin position="458"/>
        <end position="477"/>
    </location>
</feature>
<feature type="compositionally biased region" description="Basic and acidic residues" evidence="15">
    <location>
        <begin position="346"/>
        <end position="372"/>
    </location>
</feature>
<feature type="compositionally biased region" description="Acidic residues" evidence="15">
    <location>
        <begin position="718"/>
        <end position="727"/>
    </location>
</feature>
<dbReference type="GO" id="GO:0016020">
    <property type="term" value="C:membrane"/>
    <property type="evidence" value="ECO:0007669"/>
    <property type="project" value="UniProtKB-SubCell"/>
</dbReference>
<dbReference type="CDD" id="cd07521">
    <property type="entry name" value="HAD_FCP1-like"/>
    <property type="match status" value="1"/>
</dbReference>
<keyword evidence="7" id="KW-0735">Signal-anchor</keyword>
<keyword evidence="19" id="KW-1185">Reference proteome</keyword>